<dbReference type="InterPro" id="IPR003661">
    <property type="entry name" value="HisK_dim/P_dom"/>
</dbReference>
<evidence type="ECO:0000256" key="1">
    <source>
        <dbReference type="ARBA" id="ARBA00000085"/>
    </source>
</evidence>
<keyword evidence="8" id="KW-0175">Coiled coil</keyword>
<dbReference type="CDD" id="cd00082">
    <property type="entry name" value="HisKA"/>
    <property type="match status" value="1"/>
</dbReference>
<keyword evidence="6" id="KW-0902">Two-component regulatory system</keyword>
<keyword evidence="13" id="KW-1185">Reference proteome</keyword>
<keyword evidence="4" id="KW-0808">Transferase</keyword>
<evidence type="ECO:0000256" key="8">
    <source>
        <dbReference type="SAM" id="Coils"/>
    </source>
</evidence>
<accession>A0A7K1XZX3</accession>
<dbReference type="GO" id="GO:0006355">
    <property type="term" value="P:regulation of DNA-templated transcription"/>
    <property type="evidence" value="ECO:0007669"/>
    <property type="project" value="InterPro"/>
</dbReference>
<dbReference type="SMART" id="SM00387">
    <property type="entry name" value="HATPase_c"/>
    <property type="match status" value="1"/>
</dbReference>
<dbReference type="AlphaFoldDB" id="A0A7K1XZX3"/>
<dbReference type="CDD" id="cd00130">
    <property type="entry name" value="PAS"/>
    <property type="match status" value="1"/>
</dbReference>
<dbReference type="Pfam" id="PF08448">
    <property type="entry name" value="PAS_4"/>
    <property type="match status" value="3"/>
</dbReference>
<feature type="coiled-coil region" evidence="8">
    <location>
        <begin position="7"/>
        <end position="69"/>
    </location>
</feature>
<evidence type="ECO:0000313" key="12">
    <source>
        <dbReference type="EMBL" id="MXV16492.1"/>
    </source>
</evidence>
<dbReference type="InterPro" id="IPR001610">
    <property type="entry name" value="PAC"/>
</dbReference>
<evidence type="ECO:0000259" key="11">
    <source>
        <dbReference type="PROSITE" id="PS50113"/>
    </source>
</evidence>
<dbReference type="RefSeq" id="WP_160907484.1">
    <property type="nucleotide sequence ID" value="NZ_WVHS01000003.1"/>
</dbReference>
<dbReference type="InterPro" id="IPR005467">
    <property type="entry name" value="His_kinase_dom"/>
</dbReference>
<dbReference type="InterPro" id="IPR000014">
    <property type="entry name" value="PAS"/>
</dbReference>
<dbReference type="Gene3D" id="1.10.287.130">
    <property type="match status" value="1"/>
</dbReference>
<dbReference type="InterPro" id="IPR036097">
    <property type="entry name" value="HisK_dim/P_sf"/>
</dbReference>
<dbReference type="SUPFAM" id="SSF55874">
    <property type="entry name" value="ATPase domain of HSP90 chaperone/DNA topoisomerase II/histidine kinase"/>
    <property type="match status" value="1"/>
</dbReference>
<feature type="domain" description="PAS" evidence="10">
    <location>
        <begin position="498"/>
        <end position="568"/>
    </location>
</feature>
<evidence type="ECO:0000256" key="5">
    <source>
        <dbReference type="ARBA" id="ARBA00022777"/>
    </source>
</evidence>
<evidence type="ECO:0000256" key="3">
    <source>
        <dbReference type="ARBA" id="ARBA00022553"/>
    </source>
</evidence>
<dbReference type="SMART" id="SM00388">
    <property type="entry name" value="HisKA"/>
    <property type="match status" value="1"/>
</dbReference>
<dbReference type="InterPro" id="IPR004358">
    <property type="entry name" value="Sig_transdc_His_kin-like_C"/>
</dbReference>
<comment type="caution">
    <text evidence="12">The sequence shown here is derived from an EMBL/GenBank/DDBJ whole genome shotgun (WGS) entry which is preliminary data.</text>
</comment>
<name>A0A7K1XZX3_9SPHI</name>
<dbReference type="GO" id="GO:0000155">
    <property type="term" value="F:phosphorelay sensor kinase activity"/>
    <property type="evidence" value="ECO:0007669"/>
    <property type="project" value="InterPro"/>
</dbReference>
<dbReference type="PANTHER" id="PTHR45453">
    <property type="entry name" value="PHOSPHATE REGULON SENSOR PROTEIN PHOR"/>
    <property type="match status" value="1"/>
</dbReference>
<dbReference type="InterPro" id="IPR013767">
    <property type="entry name" value="PAS_fold"/>
</dbReference>
<feature type="domain" description="PAS" evidence="10">
    <location>
        <begin position="396"/>
        <end position="451"/>
    </location>
</feature>
<dbReference type="SMART" id="SM00091">
    <property type="entry name" value="PAS"/>
    <property type="match status" value="4"/>
</dbReference>
<dbReference type="FunFam" id="3.30.565.10:FF:000006">
    <property type="entry name" value="Sensor histidine kinase WalK"/>
    <property type="match status" value="1"/>
</dbReference>
<dbReference type="PROSITE" id="PS50113">
    <property type="entry name" value="PAC"/>
    <property type="match status" value="3"/>
</dbReference>
<dbReference type="InterPro" id="IPR000700">
    <property type="entry name" value="PAS-assoc_C"/>
</dbReference>
<protein>
    <recommendedName>
        <fullName evidence="2">histidine kinase</fullName>
        <ecNumber evidence="2">2.7.13.3</ecNumber>
    </recommendedName>
</protein>
<dbReference type="InterPro" id="IPR036890">
    <property type="entry name" value="HATPase_C_sf"/>
</dbReference>
<feature type="domain" description="PAC" evidence="11">
    <location>
        <begin position="449"/>
        <end position="501"/>
    </location>
</feature>
<dbReference type="FunFam" id="1.10.287.130:FF:000001">
    <property type="entry name" value="Two-component sensor histidine kinase"/>
    <property type="match status" value="1"/>
</dbReference>
<evidence type="ECO:0000259" key="9">
    <source>
        <dbReference type="PROSITE" id="PS50109"/>
    </source>
</evidence>
<dbReference type="Pfam" id="PF00989">
    <property type="entry name" value="PAS"/>
    <property type="match status" value="1"/>
</dbReference>
<feature type="domain" description="PAC" evidence="11">
    <location>
        <begin position="282"/>
        <end position="337"/>
    </location>
</feature>
<dbReference type="SUPFAM" id="SSF55785">
    <property type="entry name" value="PYP-like sensor domain (PAS domain)"/>
    <property type="match status" value="4"/>
</dbReference>
<keyword evidence="7" id="KW-0472">Membrane</keyword>
<dbReference type="EMBL" id="WVHS01000003">
    <property type="protein sequence ID" value="MXV16492.1"/>
    <property type="molecule type" value="Genomic_DNA"/>
</dbReference>
<dbReference type="PROSITE" id="PS50109">
    <property type="entry name" value="HIS_KIN"/>
    <property type="match status" value="1"/>
</dbReference>
<dbReference type="InterPro" id="IPR003594">
    <property type="entry name" value="HATPase_dom"/>
</dbReference>
<dbReference type="Pfam" id="PF02518">
    <property type="entry name" value="HATPase_c"/>
    <property type="match status" value="1"/>
</dbReference>
<dbReference type="SUPFAM" id="SSF47384">
    <property type="entry name" value="Homodimeric domain of signal transducing histidine kinase"/>
    <property type="match status" value="1"/>
</dbReference>
<feature type="domain" description="PAC" evidence="11">
    <location>
        <begin position="571"/>
        <end position="623"/>
    </location>
</feature>
<dbReference type="SMART" id="SM00086">
    <property type="entry name" value="PAC"/>
    <property type="match status" value="2"/>
</dbReference>
<dbReference type="NCBIfam" id="TIGR00229">
    <property type="entry name" value="sensory_box"/>
    <property type="match status" value="2"/>
</dbReference>
<dbReference type="GO" id="GO:0004721">
    <property type="term" value="F:phosphoprotein phosphatase activity"/>
    <property type="evidence" value="ECO:0007669"/>
    <property type="project" value="TreeGrafter"/>
</dbReference>
<dbReference type="Pfam" id="PF00512">
    <property type="entry name" value="HisKA"/>
    <property type="match status" value="1"/>
</dbReference>
<evidence type="ECO:0000259" key="10">
    <source>
        <dbReference type="PROSITE" id="PS50112"/>
    </source>
</evidence>
<organism evidence="12 13">
    <name type="scientific">Hufsiella ginkgonis</name>
    <dbReference type="NCBI Taxonomy" id="2695274"/>
    <lineage>
        <taxon>Bacteria</taxon>
        <taxon>Pseudomonadati</taxon>
        <taxon>Bacteroidota</taxon>
        <taxon>Sphingobacteriia</taxon>
        <taxon>Sphingobacteriales</taxon>
        <taxon>Sphingobacteriaceae</taxon>
        <taxon>Hufsiella</taxon>
    </lineage>
</organism>
<sequence>MDQYKPVNSVEEQFKQALEKEQALNEELATTNEELAAANEELTVTNEELNRARESLAVLNGQLENLVAMRTAALTASEHKTRGIVENAPFPIGVYTGRELRIELANQAIMDVWGKGNEVIGKRYTEILPELKGSGIFEQLDGVFTTGIPFHARNQRVDLVIGGTLKTFYFNYSFTALRDNEGIIYAVMNTAADVTDVVLAKQQVEQSEKNLQNMILQAPVAMCIMLGPDHVVEVANDLMIALWGKPAHQVMKKPIFEGLPDARGQGLEQLLGNVYQTAVAFKASEQPVSLLRNGKYEMVYQNLVYEPYKDAAGNTLGIIAATIDVTEQVMARKTLEKSHRDQQEVNEELAASNEELAAVNEELTAINEELIETQEDLSRSEKLFKSIAVNIPGSMVIVIDKNHRFVAIEGDLMKKLGYDGNDYVGKHPSEVSPPERYEASKYLYDRVLSGEQFSVERKSATGEIFMVHMVPLKNEVNEVYAGLIIALDISEIKAAEEKSAKLAAIIHTSDDAIISKTLEGIITSWNHSAERIFGYTEQEMIGQSILKLIPTDRHEEEPRIIGRLKRGERVEHFETKRITRDGREIDISLTISPVTDPQGNIIGVSKIARDISEKKLEEVRKNDFIAMVSHELKTPLTSMNSYVQILLSKARKQDDSFAVNALTRAGVQAKKMTTMIADFLSLARLEEGKIHLSKQSFALCELLDEIVTDARYLTTKHRIHYDDHPDLLVNADRDKIGQVLINLLSNAIKYSPKGGDINIRCERLDGKVKISVIDEGVGVSEADQQRLFDRFYRVKNEKMRTVSGFGIGLYLVSEILNYHNSSISVISKEDVGSTFFFYLDEA</sequence>
<keyword evidence="5" id="KW-0418">Kinase</keyword>
<dbReference type="PROSITE" id="PS50112">
    <property type="entry name" value="PAS"/>
    <property type="match status" value="2"/>
</dbReference>
<dbReference type="GO" id="GO:0016036">
    <property type="term" value="P:cellular response to phosphate starvation"/>
    <property type="evidence" value="ECO:0007669"/>
    <property type="project" value="TreeGrafter"/>
</dbReference>
<keyword evidence="3" id="KW-0597">Phosphoprotein</keyword>
<dbReference type="InterPro" id="IPR013656">
    <property type="entry name" value="PAS_4"/>
</dbReference>
<evidence type="ECO:0000256" key="7">
    <source>
        <dbReference type="ARBA" id="ARBA00023136"/>
    </source>
</evidence>
<evidence type="ECO:0000313" key="13">
    <source>
        <dbReference type="Proteomes" id="UP000451233"/>
    </source>
</evidence>
<reference evidence="12 13" key="1">
    <citation type="submission" date="2019-11" db="EMBL/GenBank/DDBJ databases">
        <title>Pedobacter sp. HMF7056 Genome sequencing and assembly.</title>
        <authorList>
            <person name="Kang H."/>
            <person name="Kim H."/>
            <person name="Joh K."/>
        </authorList>
    </citation>
    <scope>NUCLEOTIDE SEQUENCE [LARGE SCALE GENOMIC DNA]</scope>
    <source>
        <strain evidence="12 13">HMF7056</strain>
    </source>
</reference>
<dbReference type="Gene3D" id="3.30.565.10">
    <property type="entry name" value="Histidine kinase-like ATPase, C-terminal domain"/>
    <property type="match status" value="1"/>
</dbReference>
<dbReference type="InterPro" id="IPR035965">
    <property type="entry name" value="PAS-like_dom_sf"/>
</dbReference>
<dbReference type="Gene3D" id="3.30.450.20">
    <property type="entry name" value="PAS domain"/>
    <property type="match status" value="4"/>
</dbReference>
<feature type="domain" description="Histidine kinase" evidence="9">
    <location>
        <begin position="627"/>
        <end position="842"/>
    </location>
</feature>
<dbReference type="InterPro" id="IPR050351">
    <property type="entry name" value="BphY/WalK/GraS-like"/>
</dbReference>
<evidence type="ECO:0000256" key="2">
    <source>
        <dbReference type="ARBA" id="ARBA00012438"/>
    </source>
</evidence>
<comment type="catalytic activity">
    <reaction evidence="1">
        <text>ATP + protein L-histidine = ADP + protein N-phospho-L-histidine.</text>
        <dbReference type="EC" id="2.7.13.3"/>
    </reaction>
</comment>
<dbReference type="PANTHER" id="PTHR45453:SF1">
    <property type="entry name" value="PHOSPHATE REGULON SENSOR PROTEIN PHOR"/>
    <property type="match status" value="1"/>
</dbReference>
<evidence type="ECO:0000256" key="6">
    <source>
        <dbReference type="ARBA" id="ARBA00023012"/>
    </source>
</evidence>
<evidence type="ECO:0000256" key="4">
    <source>
        <dbReference type="ARBA" id="ARBA00022679"/>
    </source>
</evidence>
<dbReference type="EC" id="2.7.13.3" evidence="2"/>
<dbReference type="GO" id="GO:0005886">
    <property type="term" value="C:plasma membrane"/>
    <property type="evidence" value="ECO:0007669"/>
    <property type="project" value="TreeGrafter"/>
</dbReference>
<gene>
    <name evidence="12" type="ORF">GS398_14365</name>
</gene>
<dbReference type="Proteomes" id="UP000451233">
    <property type="component" value="Unassembled WGS sequence"/>
</dbReference>
<proteinExistence type="predicted"/>
<dbReference type="PRINTS" id="PR00344">
    <property type="entry name" value="BCTRLSENSOR"/>
</dbReference>
<feature type="coiled-coil region" evidence="8">
    <location>
        <begin position="335"/>
        <end position="383"/>
    </location>
</feature>